<evidence type="ECO:0000256" key="1">
    <source>
        <dbReference type="ARBA" id="ARBA00007613"/>
    </source>
</evidence>
<evidence type="ECO:0000256" key="2">
    <source>
        <dbReference type="RuleBase" id="RU362097"/>
    </source>
</evidence>
<proteinExistence type="inferred from homology"/>
<keyword evidence="2" id="KW-0564">Palmitate</keyword>
<keyword evidence="6" id="KW-1185">Reference proteome</keyword>
<keyword evidence="3" id="KW-0175">Coiled coil</keyword>
<dbReference type="InterPro" id="IPR003423">
    <property type="entry name" value="OMP_efflux"/>
</dbReference>
<keyword evidence="2" id="KW-0732">Signal</keyword>
<evidence type="ECO:0000256" key="3">
    <source>
        <dbReference type="SAM" id="Coils"/>
    </source>
</evidence>
<dbReference type="RefSeq" id="WP_085749035.1">
    <property type="nucleotide sequence ID" value="NZ_CP015118.1"/>
</dbReference>
<feature type="region of interest" description="Disordered" evidence="4">
    <location>
        <begin position="119"/>
        <end position="138"/>
    </location>
</feature>
<dbReference type="GO" id="GO:0015562">
    <property type="term" value="F:efflux transmembrane transporter activity"/>
    <property type="evidence" value="ECO:0007669"/>
    <property type="project" value="InterPro"/>
</dbReference>
<keyword evidence="2" id="KW-0812">Transmembrane</keyword>
<keyword evidence="2" id="KW-0449">Lipoprotein</keyword>
<dbReference type="KEGG" id="rgu:A4W93_02005"/>
<dbReference type="AlphaFoldDB" id="A0A1W6L3D9"/>
<gene>
    <name evidence="5" type="ORF">A4W93_02005</name>
</gene>
<name>A0A1W6L3D9_9BURK</name>
<reference evidence="5 6" key="1">
    <citation type="submission" date="2016-04" db="EMBL/GenBank/DDBJ databases">
        <title>Complete genome sequence of natural rubber-degrading, novel Gram-negative bacterium, Rhizobacter gummiphilus strain NS21.</title>
        <authorList>
            <person name="Tabata M."/>
            <person name="Kasai D."/>
            <person name="Fukuda M."/>
        </authorList>
    </citation>
    <scope>NUCLEOTIDE SEQUENCE [LARGE SCALE GENOMIC DNA]</scope>
    <source>
        <strain evidence="5 6">NS21</strain>
    </source>
</reference>
<dbReference type="Proteomes" id="UP000193427">
    <property type="component" value="Chromosome"/>
</dbReference>
<dbReference type="EMBL" id="CP015118">
    <property type="protein sequence ID" value="ARN18794.1"/>
    <property type="molecule type" value="Genomic_DNA"/>
</dbReference>
<evidence type="ECO:0000313" key="5">
    <source>
        <dbReference type="EMBL" id="ARN18794.1"/>
    </source>
</evidence>
<feature type="coiled-coil region" evidence="3">
    <location>
        <begin position="236"/>
        <end position="263"/>
    </location>
</feature>
<accession>A0A1W6L3D9</accession>
<keyword evidence="2" id="KW-1134">Transmembrane beta strand</keyword>
<sequence length="484" mass="51116">MMTFLNVSLLTPLAAALVLAGCSLAPAVPEPDLAVPSAYKENPVPDIPAAQGLWKPAAPSEAVARGEWWTVFGDERLNALEAQAAQASPTLAFAASRVKAARAQLRVSEADRIPQVGLQAGGRRARSAPATQGLPDGTAMSPGTLWQAGLGVSYEVDLFQRVENTINAAKADAAAVEASYRSVLLALQGDVAITYYALRTADANIAQLDSTVKLRDETARLIDKRFLAGDVAEIDVARSRTELATVQAEVAQLRGQRARLEHSLALLLGEAPSSFRFEVAPLPDSASLPVVPAGLPSALLERRPDVAAAQLSMQAATARVGAAKSAIFPSLALTANAGFASSELEDLFKRSAREWLVSAVFSLPIIDGGRNKAAIKFAEAQLDGAVATYRDAVLQAFADVEGNLAGLRSAREQVAYIDNAVGSARRAAELADKRYRAGEDSYFELMDAQRNLLTVQRQAVQLRGLQAANTVGLIRSLGGGWNAP</sequence>
<organism evidence="5 6">
    <name type="scientific">Piscinibacter gummiphilus</name>
    <dbReference type="NCBI Taxonomy" id="946333"/>
    <lineage>
        <taxon>Bacteria</taxon>
        <taxon>Pseudomonadati</taxon>
        <taxon>Pseudomonadota</taxon>
        <taxon>Betaproteobacteria</taxon>
        <taxon>Burkholderiales</taxon>
        <taxon>Sphaerotilaceae</taxon>
        <taxon>Piscinibacter</taxon>
    </lineage>
</organism>
<dbReference type="Gene3D" id="1.20.1600.10">
    <property type="entry name" value="Outer membrane efflux proteins (OEP)"/>
    <property type="match status" value="1"/>
</dbReference>
<comment type="similarity">
    <text evidence="1 2">Belongs to the outer membrane factor (OMF) (TC 1.B.17) family.</text>
</comment>
<feature type="signal peptide" evidence="2">
    <location>
        <begin position="1"/>
        <end position="27"/>
    </location>
</feature>
<dbReference type="SUPFAM" id="SSF56954">
    <property type="entry name" value="Outer membrane efflux proteins (OEP)"/>
    <property type="match status" value="1"/>
</dbReference>
<dbReference type="GO" id="GO:0005886">
    <property type="term" value="C:plasma membrane"/>
    <property type="evidence" value="ECO:0007669"/>
    <property type="project" value="UniProtKB-SubCell"/>
</dbReference>
<evidence type="ECO:0000256" key="4">
    <source>
        <dbReference type="SAM" id="MobiDB-lite"/>
    </source>
</evidence>
<dbReference type="InterPro" id="IPR010131">
    <property type="entry name" value="MdtP/NodT-like"/>
</dbReference>
<dbReference type="PANTHER" id="PTHR30203">
    <property type="entry name" value="OUTER MEMBRANE CATION EFFLUX PROTEIN"/>
    <property type="match status" value="1"/>
</dbReference>
<protein>
    <submittedName>
        <fullName evidence="5">RND transporter</fullName>
    </submittedName>
</protein>
<feature type="chain" id="PRO_5011814262" evidence="2">
    <location>
        <begin position="28"/>
        <end position="484"/>
    </location>
</feature>
<dbReference type="Pfam" id="PF02321">
    <property type="entry name" value="OEP"/>
    <property type="match status" value="2"/>
</dbReference>
<comment type="subcellular location">
    <subcellularLocation>
        <location evidence="2">Cell membrane</location>
        <topology evidence="2">Lipid-anchor</topology>
    </subcellularLocation>
</comment>
<dbReference type="STRING" id="946333.A4W93_02005"/>
<dbReference type="NCBIfam" id="TIGR01845">
    <property type="entry name" value="outer_NodT"/>
    <property type="match status" value="1"/>
</dbReference>
<dbReference type="PANTHER" id="PTHR30203:SF33">
    <property type="entry name" value="BLR4455 PROTEIN"/>
    <property type="match status" value="1"/>
</dbReference>
<evidence type="ECO:0000313" key="6">
    <source>
        <dbReference type="Proteomes" id="UP000193427"/>
    </source>
</evidence>
<dbReference type="Gene3D" id="2.20.200.10">
    <property type="entry name" value="Outer membrane efflux proteins (OEP)"/>
    <property type="match status" value="1"/>
</dbReference>
<keyword evidence="2" id="KW-0472">Membrane</keyword>